<dbReference type="Proteomes" id="UP000758603">
    <property type="component" value="Unassembled WGS sequence"/>
</dbReference>
<organism evidence="1 2">
    <name type="scientific">Truncatella angustata</name>
    <dbReference type="NCBI Taxonomy" id="152316"/>
    <lineage>
        <taxon>Eukaryota</taxon>
        <taxon>Fungi</taxon>
        <taxon>Dikarya</taxon>
        <taxon>Ascomycota</taxon>
        <taxon>Pezizomycotina</taxon>
        <taxon>Sordariomycetes</taxon>
        <taxon>Xylariomycetidae</taxon>
        <taxon>Amphisphaeriales</taxon>
        <taxon>Sporocadaceae</taxon>
        <taxon>Truncatella</taxon>
    </lineage>
</organism>
<sequence>MSPRGKHNAQPAGAASMVFTTWELVEIIMLHLEMRELLVTGQRINVFCHTVVQKSALLQQRLFFQPVAEEMRCNVSSSGDVVANPLLADHFYQFFQDLPATTSWGRAPNDGEAPQHKSLRRSAPLLDLHPTRREAALNRRGASWRSMLLSQPPPTRLEYLTWARKGWRSKRGHAVVVSRDAPVRMGAVYDLAYYALWRTGAMSVRWRCYAQFFGTGGLPLFYELHGVDAPFTEGFMTIRIGESKAFNIATGGPTAPLPYRLHYIKNHKSMYQRLLTLIHGARNAVGSEEDCLKFRSEDYNQNTVVQLVLPDGVGIADLEYHSRVGRYALPGAAFGLNGLSEPGFRLQ</sequence>
<keyword evidence="2" id="KW-1185">Reference proteome</keyword>
<name>A0A9P8UJ27_9PEZI</name>
<proteinExistence type="predicted"/>
<evidence type="ECO:0000313" key="1">
    <source>
        <dbReference type="EMBL" id="KAH6653112.1"/>
    </source>
</evidence>
<gene>
    <name evidence="1" type="ORF">BKA67DRAFT_659753</name>
</gene>
<dbReference type="AlphaFoldDB" id="A0A9P8UJ27"/>
<evidence type="ECO:0000313" key="2">
    <source>
        <dbReference type="Proteomes" id="UP000758603"/>
    </source>
</evidence>
<dbReference type="RefSeq" id="XP_045957389.1">
    <property type="nucleotide sequence ID" value="XM_046107508.1"/>
</dbReference>
<accession>A0A9P8UJ27</accession>
<reference evidence="1" key="1">
    <citation type="journal article" date="2021" name="Nat. Commun.">
        <title>Genetic determinants of endophytism in the Arabidopsis root mycobiome.</title>
        <authorList>
            <person name="Mesny F."/>
            <person name="Miyauchi S."/>
            <person name="Thiergart T."/>
            <person name="Pickel B."/>
            <person name="Atanasova L."/>
            <person name="Karlsson M."/>
            <person name="Huettel B."/>
            <person name="Barry K.W."/>
            <person name="Haridas S."/>
            <person name="Chen C."/>
            <person name="Bauer D."/>
            <person name="Andreopoulos W."/>
            <person name="Pangilinan J."/>
            <person name="LaButti K."/>
            <person name="Riley R."/>
            <person name="Lipzen A."/>
            <person name="Clum A."/>
            <person name="Drula E."/>
            <person name="Henrissat B."/>
            <person name="Kohler A."/>
            <person name="Grigoriev I.V."/>
            <person name="Martin F.M."/>
            <person name="Hacquard S."/>
        </authorList>
    </citation>
    <scope>NUCLEOTIDE SEQUENCE</scope>
    <source>
        <strain evidence="1">MPI-SDFR-AT-0073</strain>
    </source>
</reference>
<dbReference type="OrthoDB" id="3800738at2759"/>
<comment type="caution">
    <text evidence="1">The sequence shown here is derived from an EMBL/GenBank/DDBJ whole genome shotgun (WGS) entry which is preliminary data.</text>
</comment>
<protein>
    <submittedName>
        <fullName evidence="1">Uncharacterized protein</fullName>
    </submittedName>
</protein>
<dbReference type="EMBL" id="JAGPXC010000005">
    <property type="protein sequence ID" value="KAH6653112.1"/>
    <property type="molecule type" value="Genomic_DNA"/>
</dbReference>
<dbReference type="GeneID" id="70136399"/>